<keyword evidence="6" id="KW-1185">Reference proteome</keyword>
<feature type="domain" description="CUB" evidence="4">
    <location>
        <begin position="376"/>
        <end position="498"/>
    </location>
</feature>
<name>A0A2T7PRA4_POMCA</name>
<dbReference type="FunFam" id="2.60.120.290:FF:000005">
    <property type="entry name" value="Procollagen C-endopeptidase enhancer 1"/>
    <property type="match status" value="1"/>
</dbReference>
<feature type="domain" description="CUB" evidence="4">
    <location>
        <begin position="190"/>
        <end position="232"/>
    </location>
</feature>
<dbReference type="STRING" id="400727.A0A2T7PRA4"/>
<protein>
    <recommendedName>
        <fullName evidence="4">CUB domain-containing protein</fullName>
    </recommendedName>
</protein>
<organism evidence="5 6">
    <name type="scientific">Pomacea canaliculata</name>
    <name type="common">Golden apple snail</name>
    <dbReference type="NCBI Taxonomy" id="400727"/>
    <lineage>
        <taxon>Eukaryota</taxon>
        <taxon>Metazoa</taxon>
        <taxon>Spiralia</taxon>
        <taxon>Lophotrochozoa</taxon>
        <taxon>Mollusca</taxon>
        <taxon>Gastropoda</taxon>
        <taxon>Caenogastropoda</taxon>
        <taxon>Architaenioglossa</taxon>
        <taxon>Ampullarioidea</taxon>
        <taxon>Ampullariidae</taxon>
        <taxon>Pomacea</taxon>
    </lineage>
</organism>
<evidence type="ECO:0000259" key="4">
    <source>
        <dbReference type="PROSITE" id="PS01180"/>
    </source>
</evidence>
<dbReference type="InterPro" id="IPR000859">
    <property type="entry name" value="CUB_dom"/>
</dbReference>
<feature type="disulfide bond" evidence="3">
    <location>
        <begin position="246"/>
        <end position="273"/>
    </location>
</feature>
<dbReference type="SUPFAM" id="SSF49854">
    <property type="entry name" value="Spermadhesin, CUB domain"/>
    <property type="match status" value="4"/>
</dbReference>
<dbReference type="Pfam" id="PF00431">
    <property type="entry name" value="CUB"/>
    <property type="match status" value="4"/>
</dbReference>
<evidence type="ECO:0000256" key="3">
    <source>
        <dbReference type="PROSITE-ProRule" id="PRU00059"/>
    </source>
</evidence>
<dbReference type="PANTHER" id="PTHR24251">
    <property type="entry name" value="OVOCHYMASE-RELATED"/>
    <property type="match status" value="1"/>
</dbReference>
<dbReference type="Gene3D" id="2.60.120.290">
    <property type="entry name" value="Spermadhesin, CUB domain"/>
    <property type="match status" value="4"/>
</dbReference>
<comment type="caution">
    <text evidence="3">Lacks conserved residue(s) required for the propagation of feature annotation.</text>
</comment>
<dbReference type="AlphaFoldDB" id="A0A2T7PRA4"/>
<comment type="caution">
    <text evidence="5">The sequence shown here is derived from an EMBL/GenBank/DDBJ whole genome shotgun (WGS) entry which is preliminary data.</text>
</comment>
<dbReference type="EMBL" id="PZQS01000002">
    <property type="protein sequence ID" value="PVD35920.1"/>
    <property type="molecule type" value="Genomic_DNA"/>
</dbReference>
<evidence type="ECO:0000256" key="2">
    <source>
        <dbReference type="ARBA" id="ARBA00023157"/>
    </source>
</evidence>
<dbReference type="CDD" id="cd00041">
    <property type="entry name" value="CUB"/>
    <property type="match status" value="3"/>
</dbReference>
<dbReference type="Proteomes" id="UP000245119">
    <property type="component" value="Linkage Group LG2"/>
</dbReference>
<feature type="domain" description="CUB" evidence="4">
    <location>
        <begin position="246"/>
        <end position="372"/>
    </location>
</feature>
<dbReference type="OrthoDB" id="6022136at2759"/>
<gene>
    <name evidence="5" type="ORF">C0Q70_02889</name>
</gene>
<evidence type="ECO:0000256" key="1">
    <source>
        <dbReference type="ARBA" id="ARBA00022737"/>
    </source>
</evidence>
<keyword evidence="1" id="KW-0677">Repeat</keyword>
<dbReference type="PROSITE" id="PS01180">
    <property type="entry name" value="CUB"/>
    <property type="match status" value="4"/>
</dbReference>
<feature type="disulfide bond" evidence="3">
    <location>
        <begin position="376"/>
        <end position="403"/>
    </location>
</feature>
<dbReference type="InterPro" id="IPR035914">
    <property type="entry name" value="Sperma_CUB_dom_sf"/>
</dbReference>
<evidence type="ECO:0000313" key="5">
    <source>
        <dbReference type="EMBL" id="PVD35920.1"/>
    </source>
</evidence>
<accession>A0A2T7PRA4</accession>
<reference evidence="5 6" key="1">
    <citation type="submission" date="2018-04" db="EMBL/GenBank/DDBJ databases">
        <title>The genome of golden apple snail Pomacea canaliculata provides insight into stress tolerance and invasive adaptation.</title>
        <authorList>
            <person name="Liu C."/>
            <person name="Liu B."/>
            <person name="Ren Y."/>
            <person name="Zhang Y."/>
            <person name="Wang H."/>
            <person name="Li S."/>
            <person name="Jiang F."/>
            <person name="Yin L."/>
            <person name="Zhang G."/>
            <person name="Qian W."/>
            <person name="Fan W."/>
        </authorList>
    </citation>
    <scope>NUCLEOTIDE SEQUENCE [LARGE SCALE GENOMIC DNA]</scope>
    <source>
        <strain evidence="5">SZHN2017</strain>
        <tissue evidence="5">Muscle</tissue>
    </source>
</reference>
<evidence type="ECO:0000313" key="6">
    <source>
        <dbReference type="Proteomes" id="UP000245119"/>
    </source>
</evidence>
<keyword evidence="2 3" id="KW-1015">Disulfide bond</keyword>
<proteinExistence type="predicted"/>
<dbReference type="SMART" id="SM00042">
    <property type="entry name" value="CUB"/>
    <property type="match status" value="3"/>
</dbReference>
<feature type="domain" description="CUB" evidence="4">
    <location>
        <begin position="57"/>
        <end position="181"/>
    </location>
</feature>
<sequence>MYRGTTKDNSSLITVYGDIAIDEASNIILIEYISKGTSYFYVSATFMAYNHTQNSTCGSATYNTYEEGYINLYSNEFSSNKEYHRNGICAWTIEAQEGEVIQLVVTRFYIQRETPGCNDSSRSYLGIYDGSQTEDSLLVRACSFDPLVTVTSKTRRLVVVLTIDEEFGFTQASFTAHYKSVNSSAIRRDCGGDISGDEGVVSSPNYPANYDNLRVCEWRITVEDSFNIRIDIHDLDIRPLNYGFGCAGDSLGTSNGWIQSPRFPTGYPNNLNCSYVIQAPNNRPGYFTTFTFNSFDLQEPDSTGSCIYDYLEVKQVAQDPFYKAEDIIPPDAREFCGKGPTQSLTTYFPTTLHFVTDGSITKGGFNISFIQTMAGCGASLYMGEKGFVTSPNYPGTFPRLINCTTTIRVEPGHSITLSFQSFVLGYYPENVTGSKCWWGSGGVLEVYDRISSRSVLIGKYCGKISPLPITSTSNELTLVFTSNISHYATGFNATYVSTLALTGKY</sequence>